<keyword evidence="1" id="KW-0238">DNA-binding</keyword>
<dbReference type="AlphaFoldDB" id="A0A848RD12"/>
<dbReference type="InterPro" id="IPR000424">
    <property type="entry name" value="Primosome_PriB/ssb"/>
</dbReference>
<evidence type="ECO:0000313" key="3">
    <source>
        <dbReference type="Proteomes" id="UP000568273"/>
    </source>
</evidence>
<comment type="caution">
    <text evidence="2">The sequence shown here is derived from an EMBL/GenBank/DDBJ whole genome shotgun (WGS) entry which is preliminary data.</text>
</comment>
<dbReference type="GO" id="GO:0003697">
    <property type="term" value="F:single-stranded DNA binding"/>
    <property type="evidence" value="ECO:0007669"/>
    <property type="project" value="InterPro"/>
</dbReference>
<organism evidence="2 3">
    <name type="scientific">Peptoniphilus faecalis</name>
    <dbReference type="NCBI Taxonomy" id="2731255"/>
    <lineage>
        <taxon>Bacteria</taxon>
        <taxon>Bacillati</taxon>
        <taxon>Bacillota</taxon>
        <taxon>Tissierellia</taxon>
        <taxon>Tissierellales</taxon>
        <taxon>Peptoniphilaceae</taxon>
        <taxon>Peptoniphilus</taxon>
    </lineage>
</organism>
<dbReference type="Proteomes" id="UP000568273">
    <property type="component" value="Unassembled WGS sequence"/>
</dbReference>
<sequence>MINIKPQFETRFLATGTLDKVERVEYADGTKELLKLTLKAGEDYFTYTIFNTKKEPQRVRGMMTKLRKGDFLKASGIVSNNEYEDKEGNIRKTQNYTAFYTEHIDEIGSPRVFITIAGILTKKVDKEDLGGKEITIRVFDDYREVNDLYTMSVDEKMGDFFEDVNEGDNISVTAEYINRAVAEIKTDNIKSYGASVEGIAPAGIARKFKNKVNVIQGYILAEESEIDEEETFFEIDNDDIPF</sequence>
<evidence type="ECO:0000313" key="2">
    <source>
        <dbReference type="EMBL" id="NMW84720.1"/>
    </source>
</evidence>
<reference evidence="2" key="1">
    <citation type="submission" date="2020-04" db="EMBL/GenBank/DDBJ databases">
        <title>Peptoniphilus sp. nov. isolated from swine feces.</title>
        <authorList>
            <person name="Ryu S.W."/>
        </authorList>
    </citation>
    <scope>NUCLEOTIDE SEQUENCE [LARGE SCALE GENOMIC DNA]</scope>
    <source>
        <strain evidence="2">AGMB00490</strain>
    </source>
</reference>
<proteinExistence type="predicted"/>
<name>A0A848RD12_9FIRM</name>
<accession>A0A848RD12</accession>
<dbReference type="RefSeq" id="WP_169968455.1">
    <property type="nucleotide sequence ID" value="NZ_JABDSR010000003.1"/>
</dbReference>
<gene>
    <name evidence="2" type="ORF">HKO22_03040</name>
</gene>
<protein>
    <submittedName>
        <fullName evidence="2">Uncharacterized protein</fullName>
    </submittedName>
</protein>
<dbReference type="EMBL" id="JABDSR010000003">
    <property type="protein sequence ID" value="NMW84720.1"/>
    <property type="molecule type" value="Genomic_DNA"/>
</dbReference>
<dbReference type="PROSITE" id="PS50935">
    <property type="entry name" value="SSB"/>
    <property type="match status" value="1"/>
</dbReference>
<keyword evidence="3" id="KW-1185">Reference proteome</keyword>
<evidence type="ECO:0000256" key="1">
    <source>
        <dbReference type="PROSITE-ProRule" id="PRU00252"/>
    </source>
</evidence>